<feature type="signal peptide" evidence="2">
    <location>
        <begin position="1"/>
        <end position="21"/>
    </location>
</feature>
<dbReference type="Proteomes" id="UP000182229">
    <property type="component" value="Unassembled WGS sequence"/>
</dbReference>
<dbReference type="RefSeq" id="WP_071896505.1">
    <property type="nucleotide sequence ID" value="NZ_MPIN01000001.1"/>
</dbReference>
<reference evidence="4" key="1">
    <citation type="submission" date="2016-11" db="EMBL/GenBank/DDBJ databases">
        <authorList>
            <person name="Shukria A."/>
            <person name="Stevens D.C."/>
        </authorList>
    </citation>
    <scope>NUCLEOTIDE SEQUENCE [LARGE SCALE GENOMIC DNA]</scope>
    <source>
        <strain evidence="4">Cbfe23</strain>
    </source>
</reference>
<evidence type="ECO:0008006" key="5">
    <source>
        <dbReference type="Google" id="ProtNLM"/>
    </source>
</evidence>
<dbReference type="OrthoDB" id="5378883at2"/>
<evidence type="ECO:0000256" key="2">
    <source>
        <dbReference type="SAM" id="SignalP"/>
    </source>
</evidence>
<feature type="chain" id="PRO_5010337037" description="Lipoprotein" evidence="2">
    <location>
        <begin position="22"/>
        <end position="424"/>
    </location>
</feature>
<keyword evidence="2" id="KW-0732">Signal</keyword>
<dbReference type="EMBL" id="MPIN01000001">
    <property type="protein sequence ID" value="OJH42413.1"/>
    <property type="molecule type" value="Genomic_DNA"/>
</dbReference>
<feature type="region of interest" description="Disordered" evidence="1">
    <location>
        <begin position="68"/>
        <end position="95"/>
    </location>
</feature>
<dbReference type="STRING" id="83449.BON30_04230"/>
<proteinExistence type="predicted"/>
<keyword evidence="4" id="KW-1185">Reference proteome</keyword>
<sequence>MMTKMMKSRSLSQVVVLGAAAFGLLVTGCSGPECVDRFDCQINKGSPGAGKQFVCEANVCVARDIVPETPGTGSDAGTDAGTDPGTDAGTDAGTEPTACADLSHDAQLGTLQLQPGFTVVESALLAENIGAITAVAGASGSYTVYGVNSDKSVYALGTWPNVAGSTTPLFPVVEPNGPQNAFPSNYLVSDGVRLLAGYTLADASGKVAVHDTVTNASTYLAAKGNFSAVGLDGAFLINGLDLEGVSETGSAVYALKTQSTPFSVSRLATFPVAQSASGFNALTTNKIVVLGYFGGKNVLHAVSPETYAPALAAGTSLDLSGANTPQIYAGSDLFYAAGFGAGVALHRGAYSESYEQLTHDVARISLSPAGSDGKGVTAGNLEVVLSQSNTCTSVVAMAPLAEDLLVGLEDKNGRRLVRLHAGTP</sequence>
<evidence type="ECO:0000256" key="1">
    <source>
        <dbReference type="SAM" id="MobiDB-lite"/>
    </source>
</evidence>
<organism evidence="3 4">
    <name type="scientific">Cystobacter ferrugineus</name>
    <dbReference type="NCBI Taxonomy" id="83449"/>
    <lineage>
        <taxon>Bacteria</taxon>
        <taxon>Pseudomonadati</taxon>
        <taxon>Myxococcota</taxon>
        <taxon>Myxococcia</taxon>
        <taxon>Myxococcales</taxon>
        <taxon>Cystobacterineae</taxon>
        <taxon>Archangiaceae</taxon>
        <taxon>Cystobacter</taxon>
    </lineage>
</organism>
<name>A0A1L9BJI8_9BACT</name>
<comment type="caution">
    <text evidence="3">The sequence shown here is derived from an EMBL/GenBank/DDBJ whole genome shotgun (WGS) entry which is preliminary data.</text>
</comment>
<evidence type="ECO:0000313" key="3">
    <source>
        <dbReference type="EMBL" id="OJH42413.1"/>
    </source>
</evidence>
<reference evidence="3 4" key="2">
    <citation type="submission" date="2016-12" db="EMBL/GenBank/DDBJ databases">
        <title>Draft Genome Sequence of Cystobacter ferrugineus Strain Cbfe23.</title>
        <authorList>
            <person name="Akbar S."/>
            <person name="Dowd S.E."/>
            <person name="Stevens D.C."/>
        </authorList>
    </citation>
    <scope>NUCLEOTIDE SEQUENCE [LARGE SCALE GENOMIC DNA]</scope>
    <source>
        <strain evidence="3 4">Cbfe23</strain>
    </source>
</reference>
<gene>
    <name evidence="3" type="ORF">BON30_04230</name>
</gene>
<accession>A0A1L9BJI8</accession>
<protein>
    <recommendedName>
        <fullName evidence="5">Lipoprotein</fullName>
    </recommendedName>
</protein>
<dbReference type="PROSITE" id="PS51257">
    <property type="entry name" value="PROKAR_LIPOPROTEIN"/>
    <property type="match status" value="1"/>
</dbReference>
<dbReference type="AlphaFoldDB" id="A0A1L9BJI8"/>
<evidence type="ECO:0000313" key="4">
    <source>
        <dbReference type="Proteomes" id="UP000182229"/>
    </source>
</evidence>
<feature type="compositionally biased region" description="Low complexity" evidence="1">
    <location>
        <begin position="69"/>
        <end position="95"/>
    </location>
</feature>